<organism evidence="1 2">
    <name type="scientific">Lactuca virosa</name>
    <dbReference type="NCBI Taxonomy" id="75947"/>
    <lineage>
        <taxon>Eukaryota</taxon>
        <taxon>Viridiplantae</taxon>
        <taxon>Streptophyta</taxon>
        <taxon>Embryophyta</taxon>
        <taxon>Tracheophyta</taxon>
        <taxon>Spermatophyta</taxon>
        <taxon>Magnoliopsida</taxon>
        <taxon>eudicotyledons</taxon>
        <taxon>Gunneridae</taxon>
        <taxon>Pentapetalae</taxon>
        <taxon>asterids</taxon>
        <taxon>campanulids</taxon>
        <taxon>Asterales</taxon>
        <taxon>Asteraceae</taxon>
        <taxon>Cichorioideae</taxon>
        <taxon>Cichorieae</taxon>
        <taxon>Lactucinae</taxon>
        <taxon>Lactuca</taxon>
    </lineage>
</organism>
<dbReference type="Proteomes" id="UP001157418">
    <property type="component" value="Unassembled WGS sequence"/>
</dbReference>
<name>A0AAU9MZS6_9ASTR</name>
<dbReference type="AlphaFoldDB" id="A0AAU9MZS6"/>
<protein>
    <submittedName>
        <fullName evidence="1">Uncharacterized protein</fullName>
    </submittedName>
</protein>
<comment type="caution">
    <text evidence="1">The sequence shown here is derived from an EMBL/GenBank/DDBJ whole genome shotgun (WGS) entry which is preliminary data.</text>
</comment>
<proteinExistence type="predicted"/>
<keyword evidence="2" id="KW-1185">Reference proteome</keyword>
<gene>
    <name evidence="1" type="ORF">LVIROSA_LOCUS17787</name>
</gene>
<dbReference type="EMBL" id="CAKMRJ010003334">
    <property type="protein sequence ID" value="CAH1431056.1"/>
    <property type="molecule type" value="Genomic_DNA"/>
</dbReference>
<sequence length="177" mass="20431">MDGVVLELPNECFTFSRTPTYQMTKKYKGPNVDFRCKKGIAQFVLVLEDILWGEREKPCHQDYKCPGVADDIGLHVFCRLKRCLLEEGTSEIAVQDYQQIMLIEFSEIQEQGRVLCEDRLSLIETLCQLEILTRFLTLTIGLHLTMIGMLRRLCEKTLALIHGDLHKVNVSYLHDNP</sequence>
<evidence type="ECO:0000313" key="2">
    <source>
        <dbReference type="Proteomes" id="UP001157418"/>
    </source>
</evidence>
<evidence type="ECO:0000313" key="1">
    <source>
        <dbReference type="EMBL" id="CAH1431056.1"/>
    </source>
</evidence>
<accession>A0AAU9MZS6</accession>
<reference evidence="1 2" key="1">
    <citation type="submission" date="2022-01" db="EMBL/GenBank/DDBJ databases">
        <authorList>
            <person name="Xiong W."/>
            <person name="Schranz E."/>
        </authorList>
    </citation>
    <scope>NUCLEOTIDE SEQUENCE [LARGE SCALE GENOMIC DNA]</scope>
</reference>